<keyword evidence="2 4" id="KW-0238">DNA-binding</keyword>
<dbReference type="Proteomes" id="UP000286287">
    <property type="component" value="Unassembled WGS sequence"/>
</dbReference>
<evidence type="ECO:0000256" key="3">
    <source>
        <dbReference type="ARBA" id="ARBA00023172"/>
    </source>
</evidence>
<keyword evidence="8" id="KW-1185">Reference proteome</keyword>
<evidence type="ECO:0000259" key="5">
    <source>
        <dbReference type="PROSITE" id="PS51898"/>
    </source>
</evidence>
<dbReference type="Pfam" id="PF02899">
    <property type="entry name" value="Phage_int_SAM_1"/>
    <property type="match status" value="1"/>
</dbReference>
<evidence type="ECO:0000313" key="8">
    <source>
        <dbReference type="Proteomes" id="UP000286287"/>
    </source>
</evidence>
<dbReference type="AlphaFoldDB" id="A0A418V4W8"/>
<name>A0A418V4W8_9DEIO</name>
<dbReference type="Pfam" id="PF00589">
    <property type="entry name" value="Phage_integrase"/>
    <property type="match status" value="1"/>
</dbReference>
<dbReference type="InterPro" id="IPR004107">
    <property type="entry name" value="Integrase_SAM-like_N"/>
</dbReference>
<reference evidence="7 8" key="1">
    <citation type="submission" date="2018-09" db="EMBL/GenBank/DDBJ databases">
        <authorList>
            <person name="Zhu H."/>
        </authorList>
    </citation>
    <scope>NUCLEOTIDE SEQUENCE [LARGE SCALE GENOMIC DNA]</scope>
    <source>
        <strain evidence="7 8">K2S05-167</strain>
    </source>
</reference>
<feature type="domain" description="Tyr recombinase" evidence="5">
    <location>
        <begin position="158"/>
        <end position="351"/>
    </location>
</feature>
<feature type="domain" description="Core-binding (CB)" evidence="6">
    <location>
        <begin position="45"/>
        <end position="134"/>
    </location>
</feature>
<dbReference type="PROSITE" id="PS51900">
    <property type="entry name" value="CB"/>
    <property type="match status" value="1"/>
</dbReference>
<dbReference type="InterPro" id="IPR044068">
    <property type="entry name" value="CB"/>
</dbReference>
<dbReference type="Gene3D" id="1.10.443.10">
    <property type="entry name" value="Intergrase catalytic core"/>
    <property type="match status" value="1"/>
</dbReference>
<dbReference type="InterPro" id="IPR013762">
    <property type="entry name" value="Integrase-like_cat_sf"/>
</dbReference>
<keyword evidence="3" id="KW-0233">DNA recombination</keyword>
<gene>
    <name evidence="7" type="ORF">D3875_05125</name>
</gene>
<dbReference type="PANTHER" id="PTHR30349">
    <property type="entry name" value="PHAGE INTEGRASE-RELATED"/>
    <property type="match status" value="1"/>
</dbReference>
<dbReference type="GO" id="GO:0015074">
    <property type="term" value="P:DNA integration"/>
    <property type="evidence" value="ECO:0007669"/>
    <property type="project" value="UniProtKB-KW"/>
</dbReference>
<dbReference type="PANTHER" id="PTHR30349:SF81">
    <property type="entry name" value="TYROSINE RECOMBINASE XERC"/>
    <property type="match status" value="1"/>
</dbReference>
<dbReference type="SUPFAM" id="SSF56349">
    <property type="entry name" value="DNA breaking-rejoining enzymes"/>
    <property type="match status" value="1"/>
</dbReference>
<evidence type="ECO:0000256" key="2">
    <source>
        <dbReference type="ARBA" id="ARBA00023125"/>
    </source>
</evidence>
<dbReference type="InterPro" id="IPR050090">
    <property type="entry name" value="Tyrosine_recombinase_XerCD"/>
</dbReference>
<evidence type="ECO:0000256" key="4">
    <source>
        <dbReference type="PROSITE-ProRule" id="PRU01248"/>
    </source>
</evidence>
<dbReference type="InterPro" id="IPR010998">
    <property type="entry name" value="Integrase_recombinase_N"/>
</dbReference>
<dbReference type="PROSITE" id="PS51898">
    <property type="entry name" value="TYR_RECOMBINASE"/>
    <property type="match status" value="1"/>
</dbReference>
<comment type="caution">
    <text evidence="7">The sequence shown here is derived from an EMBL/GenBank/DDBJ whole genome shotgun (WGS) entry which is preliminary data.</text>
</comment>
<proteinExistence type="predicted"/>
<accession>A0A418V4W8</accession>
<sequence>MFYNFTYGTYRSAEVTGAMVLASKWSNAANRRREGLRAAHAQDAATLIDLLHTFMRLKSSRGARVSPLTLEHYAESVRRFLTFTGPPDSPTRALNQLSAEDFEMWLLQMQSEDLSASSIKRHLYGVRNLMKALVWANVLDADPSAGVRPPSEATPAHAKKKAIPVAKYAELLALPTSLHAENSIRANRDALLLALGGTAGLRAAEIVGLNVQDVDFSLEQLTVRGKGGKQRLVPLSGSVLKLIRAWITSRQAVSAEGLLRSEALLVSLTHRNYGGRLTTKGGRDIASTYYQALGLPPEMWGLHTLRRTAGTHLYRATRDLHVVADLLGHSSVTTSAIYAKMDSEVRREAVEAMERLRDDA</sequence>
<organism evidence="7 8">
    <name type="scientific">Deinococcus cavernae</name>
    <dbReference type="NCBI Taxonomy" id="2320857"/>
    <lineage>
        <taxon>Bacteria</taxon>
        <taxon>Thermotogati</taxon>
        <taxon>Deinococcota</taxon>
        <taxon>Deinococci</taxon>
        <taxon>Deinococcales</taxon>
        <taxon>Deinococcaceae</taxon>
        <taxon>Deinococcus</taxon>
    </lineage>
</organism>
<evidence type="ECO:0000259" key="6">
    <source>
        <dbReference type="PROSITE" id="PS51900"/>
    </source>
</evidence>
<dbReference type="InterPro" id="IPR002104">
    <property type="entry name" value="Integrase_catalytic"/>
</dbReference>
<protein>
    <submittedName>
        <fullName evidence="7">Integrase</fullName>
    </submittedName>
</protein>
<dbReference type="InterPro" id="IPR011010">
    <property type="entry name" value="DNA_brk_join_enz"/>
</dbReference>
<evidence type="ECO:0000256" key="1">
    <source>
        <dbReference type="ARBA" id="ARBA00022908"/>
    </source>
</evidence>
<evidence type="ECO:0000313" key="7">
    <source>
        <dbReference type="EMBL" id="RJF71055.1"/>
    </source>
</evidence>
<dbReference type="OrthoDB" id="9801717at2"/>
<keyword evidence="1" id="KW-0229">DNA integration</keyword>
<dbReference type="GO" id="GO:0003677">
    <property type="term" value="F:DNA binding"/>
    <property type="evidence" value="ECO:0007669"/>
    <property type="project" value="UniProtKB-UniRule"/>
</dbReference>
<dbReference type="GO" id="GO:0006310">
    <property type="term" value="P:DNA recombination"/>
    <property type="evidence" value="ECO:0007669"/>
    <property type="project" value="UniProtKB-KW"/>
</dbReference>
<dbReference type="Gene3D" id="1.10.150.130">
    <property type="match status" value="1"/>
</dbReference>
<dbReference type="EMBL" id="QYUJ01000014">
    <property type="protein sequence ID" value="RJF71055.1"/>
    <property type="molecule type" value="Genomic_DNA"/>
</dbReference>